<accession>A0AAN5DBE2</accession>
<comment type="caution">
    <text evidence="2">The sequence shown here is derived from an EMBL/GenBank/DDBJ whole genome shotgun (WGS) entry which is preliminary data.</text>
</comment>
<evidence type="ECO:0000256" key="1">
    <source>
        <dbReference type="SAM" id="Phobius"/>
    </source>
</evidence>
<dbReference type="EMBL" id="BTRK01000006">
    <property type="protein sequence ID" value="GMR59936.1"/>
    <property type="molecule type" value="Genomic_DNA"/>
</dbReference>
<feature type="non-terminal residue" evidence="2">
    <location>
        <position position="104"/>
    </location>
</feature>
<feature type="transmembrane region" description="Helical" evidence="1">
    <location>
        <begin position="52"/>
        <end position="72"/>
    </location>
</feature>
<name>A0AAN5DBE2_9BILA</name>
<reference evidence="3" key="1">
    <citation type="submission" date="2022-10" db="EMBL/GenBank/DDBJ databases">
        <title>Genome assembly of Pristionchus species.</title>
        <authorList>
            <person name="Yoshida K."/>
            <person name="Sommer R.J."/>
        </authorList>
    </citation>
    <scope>NUCLEOTIDE SEQUENCE [LARGE SCALE GENOMIC DNA]</scope>
    <source>
        <strain evidence="3">RS5460</strain>
    </source>
</reference>
<keyword evidence="1" id="KW-0812">Transmembrane</keyword>
<feature type="non-terminal residue" evidence="2">
    <location>
        <position position="1"/>
    </location>
</feature>
<organism evidence="2 3">
    <name type="scientific">Pristionchus mayeri</name>
    <dbReference type="NCBI Taxonomy" id="1317129"/>
    <lineage>
        <taxon>Eukaryota</taxon>
        <taxon>Metazoa</taxon>
        <taxon>Ecdysozoa</taxon>
        <taxon>Nematoda</taxon>
        <taxon>Chromadorea</taxon>
        <taxon>Rhabditida</taxon>
        <taxon>Rhabditina</taxon>
        <taxon>Diplogasteromorpha</taxon>
        <taxon>Diplogasteroidea</taxon>
        <taxon>Neodiplogasteridae</taxon>
        <taxon>Pristionchus</taxon>
    </lineage>
</organism>
<dbReference type="AlphaFoldDB" id="A0AAN5DBE2"/>
<protein>
    <recommendedName>
        <fullName evidence="4">G protein-coupled receptor</fullName>
    </recommendedName>
</protein>
<keyword evidence="3" id="KW-1185">Reference proteome</keyword>
<keyword evidence="1" id="KW-0472">Membrane</keyword>
<sequence>QSLSFGTSSTGGPRQVHHLLWIRSDRAVHGSSHQDDHPRGKDAQCIYRYTPLIVYIMNLFYENIPTFLLIFLSNNARRSLTRLITFSLTTVQTIDLPTTASINE</sequence>
<evidence type="ECO:0008006" key="4">
    <source>
        <dbReference type="Google" id="ProtNLM"/>
    </source>
</evidence>
<proteinExistence type="predicted"/>
<evidence type="ECO:0000313" key="3">
    <source>
        <dbReference type="Proteomes" id="UP001328107"/>
    </source>
</evidence>
<keyword evidence="1" id="KW-1133">Transmembrane helix</keyword>
<dbReference type="Proteomes" id="UP001328107">
    <property type="component" value="Unassembled WGS sequence"/>
</dbReference>
<gene>
    <name evidence="2" type="ORF">PMAYCL1PPCAC_30131</name>
</gene>
<evidence type="ECO:0000313" key="2">
    <source>
        <dbReference type="EMBL" id="GMR59936.1"/>
    </source>
</evidence>